<dbReference type="CDD" id="cd00165">
    <property type="entry name" value="S4"/>
    <property type="match status" value="1"/>
</dbReference>
<keyword evidence="2 4" id="KW-0694">RNA-binding</keyword>
<evidence type="ECO:0000313" key="8">
    <source>
        <dbReference type="Proteomes" id="UP001224359"/>
    </source>
</evidence>
<dbReference type="NCBIfam" id="TIGR00093">
    <property type="entry name" value="pseudouridine synthase"/>
    <property type="match status" value="1"/>
</dbReference>
<dbReference type="PROSITE" id="PS01149">
    <property type="entry name" value="PSI_RSU"/>
    <property type="match status" value="1"/>
</dbReference>
<dbReference type="InterPro" id="IPR000748">
    <property type="entry name" value="PsdUridine_synth_RsuA/RluB/E/F"/>
</dbReference>
<dbReference type="InterPro" id="IPR020094">
    <property type="entry name" value="TruA/RsuA/RluB/E/F_N"/>
</dbReference>
<dbReference type="SUPFAM" id="SSF55174">
    <property type="entry name" value="Alpha-L RNA-binding motif"/>
    <property type="match status" value="1"/>
</dbReference>
<dbReference type="InterPro" id="IPR042092">
    <property type="entry name" value="PsdUridine_s_RsuA/RluB/E/F_cat"/>
</dbReference>
<evidence type="ECO:0000256" key="4">
    <source>
        <dbReference type="PROSITE-ProRule" id="PRU00182"/>
    </source>
</evidence>
<dbReference type="GO" id="GO:0160136">
    <property type="term" value="F:16S rRNA pseudouridine(516) synthase activity"/>
    <property type="evidence" value="ECO:0007669"/>
    <property type="project" value="UniProtKB-EC"/>
</dbReference>
<evidence type="ECO:0000256" key="1">
    <source>
        <dbReference type="ARBA" id="ARBA00008348"/>
    </source>
</evidence>
<dbReference type="Proteomes" id="UP001224359">
    <property type="component" value="Unassembled WGS sequence"/>
</dbReference>
<dbReference type="EC" id="5.4.99.-" evidence="5"/>
<dbReference type="PROSITE" id="PS50889">
    <property type="entry name" value="S4"/>
    <property type="match status" value="1"/>
</dbReference>
<dbReference type="SUPFAM" id="SSF55120">
    <property type="entry name" value="Pseudouridine synthase"/>
    <property type="match status" value="1"/>
</dbReference>
<keyword evidence="3 5" id="KW-0413">Isomerase</keyword>
<comment type="similarity">
    <text evidence="1 5">Belongs to the pseudouridine synthase RsuA family.</text>
</comment>
<evidence type="ECO:0000313" key="7">
    <source>
        <dbReference type="EMBL" id="MDQ0160125.1"/>
    </source>
</evidence>
<dbReference type="Pfam" id="PF00849">
    <property type="entry name" value="PseudoU_synth_2"/>
    <property type="match status" value="1"/>
</dbReference>
<comment type="caution">
    <text evidence="7">The sequence shown here is derived from an EMBL/GenBank/DDBJ whole genome shotgun (WGS) entry which is preliminary data.</text>
</comment>
<dbReference type="PANTHER" id="PTHR47683:SF4">
    <property type="entry name" value="PSEUDOURIDINE SYNTHASE"/>
    <property type="match status" value="1"/>
</dbReference>
<dbReference type="Gene3D" id="3.30.70.580">
    <property type="entry name" value="Pseudouridine synthase I, catalytic domain, N-terminal subdomain"/>
    <property type="match status" value="1"/>
</dbReference>
<dbReference type="SMART" id="SM00363">
    <property type="entry name" value="S4"/>
    <property type="match status" value="1"/>
</dbReference>
<dbReference type="InterPro" id="IPR020103">
    <property type="entry name" value="PsdUridine_synth_cat_dom_sf"/>
</dbReference>
<dbReference type="InterPro" id="IPR036986">
    <property type="entry name" value="S4_RNA-bd_sf"/>
</dbReference>
<evidence type="ECO:0000256" key="3">
    <source>
        <dbReference type="ARBA" id="ARBA00023235"/>
    </source>
</evidence>
<organism evidence="7 8">
    <name type="scientific">Alkalibacillus salilacus</name>
    <dbReference type="NCBI Taxonomy" id="284582"/>
    <lineage>
        <taxon>Bacteria</taxon>
        <taxon>Bacillati</taxon>
        <taxon>Bacillota</taxon>
        <taxon>Bacilli</taxon>
        <taxon>Bacillales</taxon>
        <taxon>Bacillaceae</taxon>
        <taxon>Alkalibacillus</taxon>
    </lineage>
</organism>
<dbReference type="Gene3D" id="3.10.290.10">
    <property type="entry name" value="RNA-binding S4 domain"/>
    <property type="match status" value="1"/>
</dbReference>
<dbReference type="Pfam" id="PF01479">
    <property type="entry name" value="S4"/>
    <property type="match status" value="1"/>
</dbReference>
<dbReference type="RefSeq" id="WP_306977136.1">
    <property type="nucleotide sequence ID" value="NZ_JAUSTQ010000009.1"/>
</dbReference>
<accession>A0ABT9VH26</accession>
<reference evidence="7 8" key="1">
    <citation type="submission" date="2023-07" db="EMBL/GenBank/DDBJ databases">
        <title>Genomic Encyclopedia of Type Strains, Phase IV (KMG-IV): sequencing the most valuable type-strain genomes for metagenomic binning, comparative biology and taxonomic classification.</title>
        <authorList>
            <person name="Goeker M."/>
        </authorList>
    </citation>
    <scope>NUCLEOTIDE SEQUENCE [LARGE SCALE GENOMIC DNA]</scope>
    <source>
        <strain evidence="7 8">DSM 16460</strain>
    </source>
</reference>
<proteinExistence type="inferred from homology"/>
<protein>
    <recommendedName>
        <fullName evidence="5">Pseudouridine synthase</fullName>
        <ecNumber evidence="5">5.4.99.-</ecNumber>
    </recommendedName>
</protein>
<evidence type="ECO:0000256" key="2">
    <source>
        <dbReference type="ARBA" id="ARBA00022884"/>
    </source>
</evidence>
<dbReference type="InterPro" id="IPR050343">
    <property type="entry name" value="RsuA_PseudoU_synthase"/>
</dbReference>
<keyword evidence="8" id="KW-1185">Reference proteome</keyword>
<evidence type="ECO:0000259" key="6">
    <source>
        <dbReference type="SMART" id="SM00363"/>
    </source>
</evidence>
<sequence length="236" mass="27063">MRLDKLLANEGYGTRKDVKKIIKKGSVTIDDQVIKDVSFHVDPTQSDVIVDGIEIDYREFVYLMLNKPQGVISATEDDRHECVTDLLDLEYDKFNLFPVGRLDKDTEGLLLLTNDGQLAHQLTSPKHKVNKLYEAVIDQSITDEDIQAFREGVELEDGYVTKPAELTVQHNLEEEAEVLITITEGKFHQIKRMFEARDKQVKYLKRLQMGSLKLDESLELGEARELTEDELNQLLN</sequence>
<feature type="domain" description="RNA-binding S4" evidence="6">
    <location>
        <begin position="1"/>
        <end position="59"/>
    </location>
</feature>
<dbReference type="CDD" id="cd02553">
    <property type="entry name" value="PseudoU_synth_RsuA"/>
    <property type="match status" value="1"/>
</dbReference>
<dbReference type="InterPro" id="IPR006145">
    <property type="entry name" value="PsdUridine_synth_RsuA/RluA"/>
</dbReference>
<gene>
    <name evidence="7" type="ORF">J2S77_002127</name>
</gene>
<evidence type="ECO:0000256" key="5">
    <source>
        <dbReference type="RuleBase" id="RU003887"/>
    </source>
</evidence>
<dbReference type="EMBL" id="JAUSTQ010000009">
    <property type="protein sequence ID" value="MDQ0160125.1"/>
    <property type="molecule type" value="Genomic_DNA"/>
</dbReference>
<name>A0ABT9VH26_9BACI</name>
<dbReference type="PANTHER" id="PTHR47683">
    <property type="entry name" value="PSEUDOURIDINE SYNTHASE FAMILY PROTEIN-RELATED"/>
    <property type="match status" value="1"/>
</dbReference>
<dbReference type="InterPro" id="IPR018496">
    <property type="entry name" value="PsdUridine_synth_RsuA/RluB_CS"/>
</dbReference>
<dbReference type="InterPro" id="IPR002942">
    <property type="entry name" value="S4_RNA-bd"/>
</dbReference>
<dbReference type="Gene3D" id="3.30.70.1560">
    <property type="entry name" value="Alpha-L RNA-binding motif"/>
    <property type="match status" value="1"/>
</dbReference>